<evidence type="ECO:0000256" key="1">
    <source>
        <dbReference type="ARBA" id="ARBA00005622"/>
    </source>
</evidence>
<comment type="similarity">
    <text evidence="1">Belongs to the esterase D family.</text>
</comment>
<dbReference type="PANTHER" id="PTHR40841">
    <property type="entry name" value="SIDEROPHORE TRIACETYLFUSARININE C ESTERASE"/>
    <property type="match status" value="1"/>
</dbReference>
<keyword evidence="5" id="KW-1185">Reference proteome</keyword>
<dbReference type="Pfam" id="PF00756">
    <property type="entry name" value="Esterase"/>
    <property type="match status" value="1"/>
</dbReference>
<dbReference type="SUPFAM" id="SSF53474">
    <property type="entry name" value="alpha/beta-Hydrolases"/>
    <property type="match status" value="1"/>
</dbReference>
<sequence length="316" mass="35059">MEPQSAGPLQAAQVPNTYQRVISTPRGQYLILVSWPLGWNPDGTTDDPNIGDIPVLYMVDGNAYFFTATDVVRRLQFMFGKKAIVIAVGYPVTDSVYAPQRRGPDLTPPSKRERVEPPTGKDGKPQAHVSFGGADEFHGVLEDIIMPVVEQEILPSIPLKTMPRALFGHSFGGLFTLFSLFTRPGLFDTYIAASPSIWWNGCSIVEEQERAFLEGGNGSGEGEPAPSKPRLFMMYGSYEQDVVRKPYESEEEFARRKKHATEFRMKYNAVEMAGRLDTSDKLEELWLQEYEGEDHGSAAVCALQSGILRLLGESAS</sequence>
<dbReference type="EMBL" id="JANBVO010000008">
    <property type="protein sequence ID" value="KAJ9150264.1"/>
    <property type="molecule type" value="Genomic_DNA"/>
</dbReference>
<dbReference type="AlphaFoldDB" id="A0AA38S434"/>
<dbReference type="InterPro" id="IPR000801">
    <property type="entry name" value="Esterase-like"/>
</dbReference>
<dbReference type="GO" id="GO:0016788">
    <property type="term" value="F:hydrolase activity, acting on ester bonds"/>
    <property type="evidence" value="ECO:0007669"/>
    <property type="project" value="TreeGrafter"/>
</dbReference>
<reference evidence="4" key="1">
    <citation type="submission" date="2022-07" db="EMBL/GenBank/DDBJ databases">
        <title>Fungi with potential for degradation of polypropylene.</title>
        <authorList>
            <person name="Gostincar C."/>
        </authorList>
    </citation>
    <scope>NUCLEOTIDE SEQUENCE</scope>
    <source>
        <strain evidence="4">EXF-13308</strain>
    </source>
</reference>
<evidence type="ECO:0000313" key="5">
    <source>
        <dbReference type="Proteomes" id="UP001174694"/>
    </source>
</evidence>
<evidence type="ECO:0000256" key="3">
    <source>
        <dbReference type="SAM" id="MobiDB-lite"/>
    </source>
</evidence>
<evidence type="ECO:0000313" key="4">
    <source>
        <dbReference type="EMBL" id="KAJ9150264.1"/>
    </source>
</evidence>
<evidence type="ECO:0000256" key="2">
    <source>
        <dbReference type="ARBA" id="ARBA00022801"/>
    </source>
</evidence>
<gene>
    <name evidence="4" type="ORF">NKR23_g3653</name>
</gene>
<comment type="caution">
    <text evidence="4">The sequence shown here is derived from an EMBL/GenBank/DDBJ whole genome shotgun (WGS) entry which is preliminary data.</text>
</comment>
<dbReference type="Proteomes" id="UP001174694">
    <property type="component" value="Unassembled WGS sequence"/>
</dbReference>
<dbReference type="InterPro" id="IPR052558">
    <property type="entry name" value="Siderophore_Hydrolase_D"/>
</dbReference>
<dbReference type="Gene3D" id="3.40.50.1820">
    <property type="entry name" value="alpha/beta hydrolase"/>
    <property type="match status" value="1"/>
</dbReference>
<accession>A0AA38S434</accession>
<organism evidence="4 5">
    <name type="scientific">Pleurostoma richardsiae</name>
    <dbReference type="NCBI Taxonomy" id="41990"/>
    <lineage>
        <taxon>Eukaryota</taxon>
        <taxon>Fungi</taxon>
        <taxon>Dikarya</taxon>
        <taxon>Ascomycota</taxon>
        <taxon>Pezizomycotina</taxon>
        <taxon>Sordariomycetes</taxon>
        <taxon>Sordariomycetidae</taxon>
        <taxon>Calosphaeriales</taxon>
        <taxon>Pleurostomataceae</taxon>
        <taxon>Pleurostoma</taxon>
    </lineage>
</organism>
<feature type="region of interest" description="Disordered" evidence="3">
    <location>
        <begin position="99"/>
        <end position="127"/>
    </location>
</feature>
<protein>
    <submittedName>
        <fullName evidence="4">Isoflavone reductase family protein</fullName>
    </submittedName>
</protein>
<dbReference type="PANTHER" id="PTHR40841:SF2">
    <property type="entry name" value="SIDEROPHORE-DEGRADING ESTERASE (EUROFUNG)"/>
    <property type="match status" value="1"/>
</dbReference>
<proteinExistence type="inferred from homology"/>
<name>A0AA38S434_9PEZI</name>
<dbReference type="InterPro" id="IPR029058">
    <property type="entry name" value="AB_hydrolase_fold"/>
</dbReference>
<keyword evidence="2" id="KW-0378">Hydrolase</keyword>
<feature type="compositionally biased region" description="Basic and acidic residues" evidence="3">
    <location>
        <begin position="110"/>
        <end position="125"/>
    </location>
</feature>